<organism evidence="2 3">
    <name type="scientific">Ehrlichia ruminantium</name>
    <name type="common">heartwater rickettsia</name>
    <name type="synonym">Cowdria ruminantium</name>
    <dbReference type="NCBI Taxonomy" id="779"/>
    <lineage>
        <taxon>Bacteria</taxon>
        <taxon>Pseudomonadati</taxon>
        <taxon>Pseudomonadota</taxon>
        <taxon>Alphaproteobacteria</taxon>
        <taxon>Rickettsiales</taxon>
        <taxon>Anaplasmataceae</taxon>
        <taxon>Ehrlichia</taxon>
    </lineage>
</organism>
<name>A0AAE6UIL4_EHRRU</name>
<keyword evidence="1" id="KW-1133">Transmembrane helix</keyword>
<dbReference type="AlphaFoldDB" id="A0AAE6UIL4"/>
<sequence length="169" mass="18562">MSVIQSILARIIGNITTSSSVNTTSESSENNSTMVNSTTSTLLVSAFTSFVNTTITNLLGFNTTGVNSTDIPLNASLPSLEYDSTDRNSTTTDSGMKIFAYVAVTGVSLAIFVYLMYMLYSNKEYSLCSKIFKNCCYEDDNGNDRDDIESGYAGSISRRRNRPRIHIFN</sequence>
<feature type="transmembrane region" description="Helical" evidence="1">
    <location>
        <begin position="98"/>
        <end position="120"/>
    </location>
</feature>
<evidence type="ECO:0000313" key="3">
    <source>
        <dbReference type="Proteomes" id="UP000422822"/>
    </source>
</evidence>
<proteinExistence type="predicted"/>
<evidence type="ECO:0000256" key="1">
    <source>
        <dbReference type="SAM" id="Phobius"/>
    </source>
</evidence>
<keyword evidence="1" id="KW-0472">Membrane</keyword>
<reference evidence="2 3" key="1">
    <citation type="submission" date="2018-10" db="EMBL/GenBank/DDBJ databases">
        <title>Propagation and draft genome sequences of three atypical Erhlichia ruminantium isolates.</title>
        <authorList>
            <person name="Liebenberg J."/>
            <person name="Steyn H."/>
            <person name="Josemans A."/>
            <person name="Zweygarth E."/>
        </authorList>
    </citation>
    <scope>NUCLEOTIDE SEQUENCE [LARGE SCALE GENOMIC DNA]</scope>
    <source>
        <strain evidence="2 3">Omatjenne</strain>
    </source>
</reference>
<gene>
    <name evidence="2" type="ORF">EDL80_04090</name>
</gene>
<keyword evidence="1" id="KW-0812">Transmembrane</keyword>
<dbReference type="Proteomes" id="UP000422822">
    <property type="component" value="Chromosome"/>
</dbReference>
<protein>
    <submittedName>
        <fullName evidence="2">Uncharacterized protein</fullName>
    </submittedName>
</protein>
<feature type="non-terminal residue" evidence="2">
    <location>
        <position position="169"/>
    </location>
</feature>
<evidence type="ECO:0000313" key="2">
    <source>
        <dbReference type="EMBL" id="QGR03719.1"/>
    </source>
</evidence>
<accession>A0AAE6UIL4</accession>
<keyword evidence="3" id="KW-1185">Reference proteome</keyword>
<dbReference type="EMBL" id="CP033455">
    <property type="protein sequence ID" value="QGR03719.1"/>
    <property type="molecule type" value="Genomic_DNA"/>
</dbReference>